<dbReference type="AlphaFoldDB" id="A0AAX0S3L7"/>
<accession>A0AAX0S3L7</accession>
<evidence type="ECO:0000313" key="1">
    <source>
        <dbReference type="EMBL" id="VEU56937.1"/>
    </source>
</evidence>
<reference evidence="1 2" key="1">
    <citation type="submission" date="2019-01" db="EMBL/GenBank/DDBJ databases">
        <authorList>
            <consortium name="Pathogen Informatics"/>
        </authorList>
    </citation>
    <scope>NUCLEOTIDE SEQUENCE [LARGE SCALE GENOMIC DNA]</scope>
    <source>
        <strain evidence="1 2">NCTC10119</strain>
    </source>
</reference>
<organism evidence="1 2">
    <name type="scientific">Mycoplasmoides pneumoniae</name>
    <name type="common">Mycoplasma pneumoniae</name>
    <dbReference type="NCBI Taxonomy" id="2104"/>
    <lineage>
        <taxon>Bacteria</taxon>
        <taxon>Bacillati</taxon>
        <taxon>Mycoplasmatota</taxon>
        <taxon>Mycoplasmoidales</taxon>
        <taxon>Mycoplasmoidaceae</taxon>
        <taxon>Mycoplasmoides</taxon>
    </lineage>
</organism>
<dbReference type="GeneID" id="66608805"/>
<name>A0AAX0S3L7_MYCPM</name>
<protein>
    <submittedName>
        <fullName evidence="1">Uncharacterized protein</fullName>
    </submittedName>
</protein>
<gene>
    <name evidence="1" type="ORF">NCTC10119_00193</name>
</gene>
<proteinExistence type="predicted"/>
<sequence>MAQTTINEQTLVNEQRLLAYDCFQNTNKVGLLSALEYLDFVNHLVKSNQIKYLLVPSASQTVYQHVFFDHFRFLSFDNNLLSGFGLAIRLHKEAETVFMLVEKTKQTETEIKKLLEAVKQFSGLKLVVLLVNSPFENKRTKLSYEIVKIIKKHGYQYKRYCRKNFEKKFFNTWNHQKRKQKTKNNLFFVELNSQFAFGTSMANSNSFDLSFTSFKERFNTENNLDIDVHFNVPHKYLLKNLESIKHHLQIDNNTIWKQAFINFAGQLLLYFENLQVFAQEASTLQVNAIVIKQDAYFIVEVMKGYNYDNNCICLLEANKDQNVGLTTVSTNTLIGDIKQYESCFFIEK</sequence>
<dbReference type="RefSeq" id="WP_017532695.1">
    <property type="nucleotide sequence ID" value="NZ_AP017318.1"/>
</dbReference>
<dbReference type="EMBL" id="LR214945">
    <property type="protein sequence ID" value="VEU56937.1"/>
    <property type="molecule type" value="Genomic_DNA"/>
</dbReference>
<dbReference type="Proteomes" id="UP000289557">
    <property type="component" value="Chromosome"/>
</dbReference>
<evidence type="ECO:0000313" key="2">
    <source>
        <dbReference type="Proteomes" id="UP000289557"/>
    </source>
</evidence>